<gene>
    <name evidence="1" type="ORF">HTZ77_29670</name>
</gene>
<reference evidence="1 2" key="1">
    <citation type="submission" date="2020-06" db="EMBL/GenBank/DDBJ databases">
        <title>Nonomuraea sp. SMC257, a novel actinomycete isolated from soil.</title>
        <authorList>
            <person name="Chanama M."/>
        </authorList>
    </citation>
    <scope>NUCLEOTIDE SEQUENCE [LARGE SCALE GENOMIC DNA]</scope>
    <source>
        <strain evidence="1 2">SMC257</strain>
    </source>
</reference>
<dbReference type="EMBL" id="JABWGN010000011">
    <property type="protein sequence ID" value="NUW35569.1"/>
    <property type="molecule type" value="Genomic_DNA"/>
</dbReference>
<comment type="caution">
    <text evidence="1">The sequence shown here is derived from an EMBL/GenBank/DDBJ whole genome shotgun (WGS) entry which is preliminary data.</text>
</comment>
<sequence length="116" mass="13307">MYQPTPHVAAGANGTHQGIIKKRGRSKQYGRRHRCCDSFCIRAGDTLAEFFEERRIIHKSSIDASLARSIHAMFMYWAIDLTTLDDRDLPIDMTKIRNFCFNSTVTKFLPRVAVQS</sequence>
<evidence type="ECO:0000313" key="1">
    <source>
        <dbReference type="EMBL" id="NUW35569.1"/>
    </source>
</evidence>
<organism evidence="1 2">
    <name type="scientific">Nonomuraea montanisoli</name>
    <dbReference type="NCBI Taxonomy" id="2741721"/>
    <lineage>
        <taxon>Bacteria</taxon>
        <taxon>Bacillati</taxon>
        <taxon>Actinomycetota</taxon>
        <taxon>Actinomycetes</taxon>
        <taxon>Streptosporangiales</taxon>
        <taxon>Streptosporangiaceae</taxon>
        <taxon>Nonomuraea</taxon>
    </lineage>
</organism>
<proteinExistence type="predicted"/>
<dbReference type="Proteomes" id="UP000586042">
    <property type="component" value="Unassembled WGS sequence"/>
</dbReference>
<dbReference type="RefSeq" id="WP_175592979.1">
    <property type="nucleotide sequence ID" value="NZ_JABWGN010000011.1"/>
</dbReference>
<protein>
    <submittedName>
        <fullName evidence="1">Uncharacterized protein</fullName>
    </submittedName>
</protein>
<name>A0A7Y6M6S2_9ACTN</name>
<keyword evidence="2" id="KW-1185">Reference proteome</keyword>
<dbReference type="AlphaFoldDB" id="A0A7Y6M6S2"/>
<evidence type="ECO:0000313" key="2">
    <source>
        <dbReference type="Proteomes" id="UP000586042"/>
    </source>
</evidence>
<accession>A0A7Y6M6S2</accession>